<dbReference type="RefSeq" id="WP_092940697.1">
    <property type="nucleotide sequence ID" value="NZ_FONX01000013.1"/>
</dbReference>
<feature type="domain" description="HTH luxR-type" evidence="1">
    <location>
        <begin position="308"/>
        <end position="365"/>
    </location>
</feature>
<reference evidence="3" key="1">
    <citation type="submission" date="2016-10" db="EMBL/GenBank/DDBJ databases">
        <authorList>
            <person name="Varghese N."/>
            <person name="Submissions S."/>
        </authorList>
    </citation>
    <scope>NUCLEOTIDE SEQUENCE [LARGE SCALE GENOMIC DNA]</scope>
    <source>
        <strain evidence="3">DSM 27981</strain>
    </source>
</reference>
<dbReference type="InterPro" id="IPR036388">
    <property type="entry name" value="WH-like_DNA-bd_sf"/>
</dbReference>
<dbReference type="Gene3D" id="1.10.10.10">
    <property type="entry name" value="Winged helix-like DNA-binding domain superfamily/Winged helix DNA-binding domain"/>
    <property type="match status" value="1"/>
</dbReference>
<dbReference type="InterPro" id="IPR016032">
    <property type="entry name" value="Sig_transdc_resp-reg_C-effctor"/>
</dbReference>
<dbReference type="SMART" id="SM00421">
    <property type="entry name" value="HTH_LUXR"/>
    <property type="match status" value="1"/>
</dbReference>
<dbReference type="Proteomes" id="UP000199119">
    <property type="component" value="Unassembled WGS sequence"/>
</dbReference>
<proteinExistence type="predicted"/>
<gene>
    <name evidence="2" type="ORF">SAMN04489711_113145</name>
</gene>
<dbReference type="GO" id="GO:0006355">
    <property type="term" value="P:regulation of DNA-templated transcription"/>
    <property type="evidence" value="ECO:0007669"/>
    <property type="project" value="InterPro"/>
</dbReference>
<keyword evidence="3" id="KW-1185">Reference proteome</keyword>
<sequence length="371" mass="40214">MRDPTSHIVGLLYEGVMSPSDWHAGLDALRCALGAAVFHYFTLNQPDAWVSDSLDNQANIGLHSKKLREYEDHYVANDLRMAILSAMPTGQLMLDHEHISAREMSRNAFYADFLGAFGFRNTLGVQVRKEGTAADFLGFLRESDRPAYGEAEKALMNRLMPDLMRAAHLRAHAGQLARQAALGLAALDKLPQGLAVVDASCHMHYGNPAAERLLSGGGLLQCRNGYVYCADATSQARLKECIQSACRPSGERKASALCLGADGAKLVVNVLVLKETMAAVRSPAPLALLVMADPARPSGLDPNLIGEILGLSPTETRLALLLMTGKTIKDFAMAEGCSWHTARTHLKNLMRKTGSQRQLDVVGLLQSLRLG</sequence>
<dbReference type="OrthoDB" id="5497412at2"/>
<dbReference type="InterPro" id="IPR000792">
    <property type="entry name" value="Tscrpt_reg_LuxR_C"/>
</dbReference>
<dbReference type="EMBL" id="FONX01000013">
    <property type="protein sequence ID" value="SFF13126.1"/>
    <property type="molecule type" value="Genomic_DNA"/>
</dbReference>
<protein>
    <submittedName>
        <fullName evidence="2">DNA-binding transcriptional regulator, CsgD family</fullName>
    </submittedName>
</protein>
<dbReference type="AlphaFoldDB" id="A0A1I2G8Q3"/>
<dbReference type="SUPFAM" id="SSF46894">
    <property type="entry name" value="C-terminal effector domain of the bipartite response regulators"/>
    <property type="match status" value="1"/>
</dbReference>
<dbReference type="STRING" id="1177982.SAMN04489711_113145"/>
<evidence type="ECO:0000313" key="3">
    <source>
        <dbReference type="Proteomes" id="UP000199119"/>
    </source>
</evidence>
<name>A0A1I2G8Q3_9BURK</name>
<dbReference type="GO" id="GO:0003677">
    <property type="term" value="F:DNA binding"/>
    <property type="evidence" value="ECO:0007669"/>
    <property type="project" value="UniProtKB-KW"/>
</dbReference>
<accession>A0A1I2G8Q3</accession>
<evidence type="ECO:0000313" key="2">
    <source>
        <dbReference type="EMBL" id="SFF13126.1"/>
    </source>
</evidence>
<keyword evidence="2" id="KW-0238">DNA-binding</keyword>
<evidence type="ECO:0000259" key="1">
    <source>
        <dbReference type="SMART" id="SM00421"/>
    </source>
</evidence>
<organism evidence="2 3">
    <name type="scientific">Paracidovorax wautersii</name>
    <dbReference type="NCBI Taxonomy" id="1177982"/>
    <lineage>
        <taxon>Bacteria</taxon>
        <taxon>Pseudomonadati</taxon>
        <taxon>Pseudomonadota</taxon>
        <taxon>Betaproteobacteria</taxon>
        <taxon>Burkholderiales</taxon>
        <taxon>Comamonadaceae</taxon>
        <taxon>Paracidovorax</taxon>
    </lineage>
</organism>